<feature type="region of interest" description="Disordered" evidence="1">
    <location>
        <begin position="203"/>
        <end position="345"/>
    </location>
</feature>
<keyword evidence="3" id="KW-1185">Reference proteome</keyword>
<evidence type="ECO:0000313" key="3">
    <source>
        <dbReference type="Proteomes" id="UP001283361"/>
    </source>
</evidence>
<proteinExistence type="predicted"/>
<evidence type="ECO:0000256" key="1">
    <source>
        <dbReference type="SAM" id="MobiDB-lite"/>
    </source>
</evidence>
<name>A0AAE1B157_9GAST</name>
<dbReference type="EMBL" id="JAWDGP010000872">
    <property type="protein sequence ID" value="KAK3796587.1"/>
    <property type="molecule type" value="Genomic_DNA"/>
</dbReference>
<sequence length="480" mass="54062">MKEVTYGWYPSAKDVYRPKGRPGSYHLECLYKHGDSMYYQGSVAPPRGELFVRGVTNATPPTTPQGFRKSRSVPVPKFSRVPKLNIPTPTQCWSSQRKNLTETAWGIVGDETYAPAPPTDVSWPLAKGKQPQRKKQGQQLHPDQRQYQKYFQKQLLQQHIQQQKETRALNGSQSPQYAWGFLPEGQDGPTSVRSDVCHSDLAWPRAHQPADRPQTAMTDRPAVTSSGQTQRPASSPVKSSGQGQRVTTPGRFTPAPPDARGTSGSRRVSRFTPAPPDARGTSGSRRVSRIQSATVRREKTPLPARPVTAASVRSESVHQHQLAARELDPYEETQPRPSSRPTAPVPFVYDVNENWRGSLENVCDDAFPRELDAPEDESYEAIVDKYGWRAEVHGDPYKLKRPLKRVSYAVECEEPEVPPEPPSVHMETNEPFFLNTIPLRPLSFAVDKEWMSELLVAKRLEMQKRDGGVKYAYKNFAFVY</sequence>
<gene>
    <name evidence="2" type="ORF">RRG08_057837</name>
</gene>
<feature type="compositionally biased region" description="Basic and acidic residues" evidence="1">
    <location>
        <begin position="315"/>
        <end position="328"/>
    </location>
</feature>
<feature type="compositionally biased region" description="Polar residues" evidence="1">
    <location>
        <begin position="281"/>
        <end position="294"/>
    </location>
</feature>
<dbReference type="Proteomes" id="UP001283361">
    <property type="component" value="Unassembled WGS sequence"/>
</dbReference>
<organism evidence="2 3">
    <name type="scientific">Elysia crispata</name>
    <name type="common">lettuce slug</name>
    <dbReference type="NCBI Taxonomy" id="231223"/>
    <lineage>
        <taxon>Eukaryota</taxon>
        <taxon>Metazoa</taxon>
        <taxon>Spiralia</taxon>
        <taxon>Lophotrochozoa</taxon>
        <taxon>Mollusca</taxon>
        <taxon>Gastropoda</taxon>
        <taxon>Heterobranchia</taxon>
        <taxon>Euthyneura</taxon>
        <taxon>Panpulmonata</taxon>
        <taxon>Sacoglossa</taxon>
        <taxon>Placobranchoidea</taxon>
        <taxon>Plakobranchidae</taxon>
        <taxon>Elysia</taxon>
    </lineage>
</organism>
<reference evidence="2" key="1">
    <citation type="journal article" date="2023" name="G3 (Bethesda)">
        <title>A reference genome for the long-term kleptoplast-retaining sea slug Elysia crispata morphotype clarki.</title>
        <authorList>
            <person name="Eastman K.E."/>
            <person name="Pendleton A.L."/>
            <person name="Shaikh M.A."/>
            <person name="Suttiyut T."/>
            <person name="Ogas R."/>
            <person name="Tomko P."/>
            <person name="Gavelis G."/>
            <person name="Widhalm J.R."/>
            <person name="Wisecaver J.H."/>
        </authorList>
    </citation>
    <scope>NUCLEOTIDE SEQUENCE</scope>
    <source>
        <strain evidence="2">ECLA1</strain>
    </source>
</reference>
<accession>A0AAE1B157</accession>
<feature type="region of interest" description="Disordered" evidence="1">
    <location>
        <begin position="111"/>
        <end position="143"/>
    </location>
</feature>
<feature type="compositionally biased region" description="Polar residues" evidence="1">
    <location>
        <begin position="223"/>
        <end position="247"/>
    </location>
</feature>
<evidence type="ECO:0000313" key="2">
    <source>
        <dbReference type="EMBL" id="KAK3796587.1"/>
    </source>
</evidence>
<protein>
    <submittedName>
        <fullName evidence="2">Uncharacterized protein</fullName>
    </submittedName>
</protein>
<dbReference type="AlphaFoldDB" id="A0AAE1B157"/>
<comment type="caution">
    <text evidence="2">The sequence shown here is derived from an EMBL/GenBank/DDBJ whole genome shotgun (WGS) entry which is preliminary data.</text>
</comment>